<dbReference type="VEuPathDB" id="FungiDB:I7I51_07048"/>
<reference evidence="3" key="1">
    <citation type="submission" date="2021-01" db="EMBL/GenBank/DDBJ databases">
        <title>Chromosome-level genome assembly of a human fungal pathogen reveals clustering of transcriptionally co-regulated genes.</title>
        <authorList>
            <person name="Voorhies M."/>
            <person name="Cohen S."/>
            <person name="Shea T.P."/>
            <person name="Petrus S."/>
            <person name="Munoz J.F."/>
            <person name="Poplawski S."/>
            <person name="Goldman W.E."/>
            <person name="Michael T."/>
            <person name="Cuomo C.A."/>
            <person name="Sil A."/>
            <person name="Beyhan S."/>
        </authorList>
    </citation>
    <scope>NUCLEOTIDE SEQUENCE</scope>
    <source>
        <strain evidence="3">WU24</strain>
    </source>
</reference>
<dbReference type="InterPro" id="IPR017853">
    <property type="entry name" value="GH"/>
</dbReference>
<feature type="domain" description="Asl1-like glycosyl hydrolase catalytic" evidence="2">
    <location>
        <begin position="38"/>
        <end position="261"/>
    </location>
</feature>
<evidence type="ECO:0000259" key="2">
    <source>
        <dbReference type="Pfam" id="PF11790"/>
    </source>
</evidence>
<name>A0A8A1MK04_AJECA</name>
<dbReference type="InterPro" id="IPR053183">
    <property type="entry name" value="ASL1"/>
</dbReference>
<dbReference type="OrthoDB" id="43654at2759"/>
<dbReference type="PANTHER" id="PTHR34154">
    <property type="entry name" value="ALKALI-SENSITIVE LINKAGE PROTEIN 1"/>
    <property type="match status" value="1"/>
</dbReference>
<dbReference type="GO" id="GO:0071966">
    <property type="term" value="P:fungal-type cell wall polysaccharide metabolic process"/>
    <property type="evidence" value="ECO:0007669"/>
    <property type="project" value="TreeGrafter"/>
</dbReference>
<organism evidence="3 4">
    <name type="scientific">Ajellomyces capsulatus</name>
    <name type="common">Darling's disease fungus</name>
    <name type="synonym">Histoplasma capsulatum</name>
    <dbReference type="NCBI Taxonomy" id="5037"/>
    <lineage>
        <taxon>Eukaryota</taxon>
        <taxon>Fungi</taxon>
        <taxon>Dikarya</taxon>
        <taxon>Ascomycota</taxon>
        <taxon>Pezizomycotina</taxon>
        <taxon>Eurotiomycetes</taxon>
        <taxon>Eurotiomycetidae</taxon>
        <taxon>Onygenales</taxon>
        <taxon>Ajellomycetaceae</taxon>
        <taxon>Histoplasma</taxon>
    </lineage>
</organism>
<sequence length="264" mass="28547">MVSLQSLLVASVLASAASCAPSADCHTIAARSGSGKRGLAYNNGDLLPIFLRIGESFSWSYNWNGRSSGDTSTIEFVPMLWGARSFGSWYGDAETSLASGSKNLLAFNEPDILSQANMTPEVAVQAYLKYMNHYSGRARLGSPAVSNGAPPLGLGWMKNFLDICGGKCKIDFLAVHWHGPAGNVDDFKRYISNAIALAKNYGIATVWVTEFGAQGDEWQQVQFLKEVLPWLDNNAGVERYAYFFVDTLARGGSLSSVGQVYSTI</sequence>
<evidence type="ECO:0000313" key="4">
    <source>
        <dbReference type="Proteomes" id="UP000663671"/>
    </source>
</evidence>
<dbReference type="GO" id="GO:0009277">
    <property type="term" value="C:fungal-type cell wall"/>
    <property type="evidence" value="ECO:0007669"/>
    <property type="project" value="TreeGrafter"/>
</dbReference>
<keyword evidence="3" id="KW-0378">Hydrolase</keyword>
<dbReference type="SUPFAM" id="SSF51445">
    <property type="entry name" value="(Trans)glycosidases"/>
    <property type="match status" value="1"/>
</dbReference>
<dbReference type="PANTHER" id="PTHR34154:SF10">
    <property type="entry name" value="ASL1-LIKE GLYCOSYL HYDROLASE CATALYTIC DOMAIN-CONTAINING PROTEIN"/>
    <property type="match status" value="1"/>
</dbReference>
<feature type="signal peptide" evidence="1">
    <location>
        <begin position="1"/>
        <end position="19"/>
    </location>
</feature>
<proteinExistence type="predicted"/>
<accession>A0A8A1MK04</accession>
<dbReference type="InterPro" id="IPR024655">
    <property type="entry name" value="Asl1_glyco_hydro_catalytic"/>
</dbReference>
<dbReference type="Proteomes" id="UP000663671">
    <property type="component" value="Chromosome 3"/>
</dbReference>
<protein>
    <submittedName>
        <fullName evidence="3">Glycosyl hydrolase catalytic core domain-containing protein</fullName>
    </submittedName>
</protein>
<gene>
    <name evidence="3" type="primary">CFP8</name>
    <name evidence="3" type="ORF">I7I51_07048</name>
</gene>
<evidence type="ECO:0000313" key="3">
    <source>
        <dbReference type="EMBL" id="QSS66195.1"/>
    </source>
</evidence>
<dbReference type="Pfam" id="PF11790">
    <property type="entry name" value="Glyco_hydro_cc"/>
    <property type="match status" value="1"/>
</dbReference>
<dbReference type="GO" id="GO:0016787">
    <property type="term" value="F:hydrolase activity"/>
    <property type="evidence" value="ECO:0007669"/>
    <property type="project" value="UniProtKB-KW"/>
</dbReference>
<keyword evidence="1" id="KW-0732">Signal</keyword>
<feature type="chain" id="PRO_5034528223" evidence="1">
    <location>
        <begin position="20"/>
        <end position="264"/>
    </location>
</feature>
<evidence type="ECO:0000256" key="1">
    <source>
        <dbReference type="SAM" id="SignalP"/>
    </source>
</evidence>
<dbReference type="Gene3D" id="3.20.20.80">
    <property type="entry name" value="Glycosidases"/>
    <property type="match status" value="1"/>
</dbReference>
<dbReference type="EMBL" id="CP069115">
    <property type="protein sequence ID" value="QSS66195.1"/>
    <property type="molecule type" value="Genomic_DNA"/>
</dbReference>
<dbReference type="AlphaFoldDB" id="A0A8A1MK04"/>